<dbReference type="EMBL" id="CAJNJA010006152">
    <property type="protein sequence ID" value="CAE7206521.1"/>
    <property type="molecule type" value="Genomic_DNA"/>
</dbReference>
<dbReference type="OrthoDB" id="409329at2759"/>
<dbReference type="Gene3D" id="2.80.10.50">
    <property type="match status" value="1"/>
</dbReference>
<evidence type="ECO:0000313" key="3">
    <source>
        <dbReference type="Proteomes" id="UP000601435"/>
    </source>
</evidence>
<dbReference type="Proteomes" id="UP000601435">
    <property type="component" value="Unassembled WGS sequence"/>
</dbReference>
<feature type="region of interest" description="Disordered" evidence="1">
    <location>
        <begin position="503"/>
        <end position="564"/>
    </location>
</feature>
<gene>
    <name evidence="2" type="ORF">SNEC2469_LOCUS1807</name>
</gene>
<feature type="compositionally biased region" description="Polar residues" evidence="1">
    <location>
        <begin position="765"/>
        <end position="777"/>
    </location>
</feature>
<feature type="compositionally biased region" description="Basic residues" evidence="1">
    <location>
        <begin position="510"/>
        <end position="521"/>
    </location>
</feature>
<comment type="caution">
    <text evidence="2">The sequence shown here is derived from an EMBL/GenBank/DDBJ whole genome shotgun (WGS) entry which is preliminary data.</text>
</comment>
<protein>
    <submittedName>
        <fullName evidence="2">Uncharacterized protein</fullName>
    </submittedName>
</protein>
<dbReference type="AlphaFoldDB" id="A0A812JE18"/>
<sequence>MLALWALVSAISAQVSLIPDSVSESSNTMSLAHTGWTAVLFLVFNICIAEEGCQDGKCPASAASAASAASLLALKAEVHSALAGNLSEFPINMSVNSSNGTVNEELLTILGMNAEQDLKAMSNVPNPENTSNSTDGRHGLGELGRNLEFLMLKIVQLETVVELQQHEIQDLRDIVKDHLDLDHDNNAVSMKQVDPAARQQKADETLRSVMQKHNHQREHRDFKPQALRQKDKEEQQKVHSKHDQQRKQKKQEPQGALLEEDTSEAVRRLIPNPLDWVEDAVDTVTDTANSAAKAVANTAEDVVNGVSDGANLVGDALGDAYDSASDQVAFVANTVIDTVERAVDILVRGFDDWSAGCPDTTWPSLSVDSNGMHVNWGRQKCYVQLMGQRCDLFDFNFSTLNVNWPGPIKAMVNLGNDLVQCATSGNALEVIKCLGLQLLQVVPPLSFLTKMGDMLTEFIDVFAQVATFVVKQVLSESTTLIQQAAESTFPAVDATPVVHHAGRSLTIKTHSQHRKHSRSKLPRQEDKGGQGGQGMSAVQQDAQRGKRAKRGDDDSDPQGVVALSVSDQSGNYATRLITQWNGKETDTNSCLAFAPKSKTGSNDQATKGDWQGSSADAFIPLEPFGVPCDNDWMKANWDRWQGYSFYTWEMSIEKCVTVTFSLGMQPVIAFVGGLNFELMPAPLAELDTTVCWPDKQPDGVDLSVLQSKIRSGGVMLFSRTLRLQKRFGASTDFVGSNTFGAHESWRNPLGTAVGSHSGEDDRTVETMSRSQSLLETNRSSEESSKSQSSTMAELRWETDLEDLYMAAIDYGRDFGINKTSELRGQDVLKRVKEMKARKAMSGLQTEAEAGSAESSIHQLFSFRNPGMVNFEIQGLLEDNSLELGMKINFGPFESPQKRIQLLNIAHQFSLVLAAMPWVSASSKAKAIASLTGFGDNDVGQVTPVVPPIAPGSIMAFYSPYHSRYLRMNDNADIDRSGSCSYDDPLPASWTWEKFAVVDAGNGLIALHSPKFNRFVKMTATGDLIAGPYKAASQLPDEWTDLKFRVVEAGKGEVALHSPLRNRIIRMNDVGVDTFEWNVTALPDTMTWPRFHLKRSFWLLQPGTVVGLFSTVFDTYVLMDPDGNINPSQPSSFWHTFNLDSFRGGFTVVDAGNGEVALHHTLANRFVTMTGDLIGSPEKAAHELPPPKEWPEVRFAVVDAGEGQVALYNPHHDRYVVMSHTDVTVSPPSAPQDFDNWMTWRRFKVKLLADVAPNDLAWSYS</sequence>
<keyword evidence="3" id="KW-1185">Reference proteome</keyword>
<evidence type="ECO:0000313" key="2">
    <source>
        <dbReference type="EMBL" id="CAE7206521.1"/>
    </source>
</evidence>
<proteinExistence type="predicted"/>
<dbReference type="CDD" id="cd00257">
    <property type="entry name" value="beta-trefoil_FSCN-like"/>
    <property type="match status" value="2"/>
</dbReference>
<organism evidence="2 3">
    <name type="scientific">Symbiodinium necroappetens</name>
    <dbReference type="NCBI Taxonomy" id="1628268"/>
    <lineage>
        <taxon>Eukaryota</taxon>
        <taxon>Sar</taxon>
        <taxon>Alveolata</taxon>
        <taxon>Dinophyceae</taxon>
        <taxon>Suessiales</taxon>
        <taxon>Symbiodiniaceae</taxon>
        <taxon>Symbiodinium</taxon>
    </lineage>
</organism>
<evidence type="ECO:0000256" key="1">
    <source>
        <dbReference type="SAM" id="MobiDB-lite"/>
    </source>
</evidence>
<name>A0A812JE18_9DINO</name>
<feature type="compositionally biased region" description="Basic and acidic residues" evidence="1">
    <location>
        <begin position="218"/>
        <end position="252"/>
    </location>
</feature>
<reference evidence="2" key="1">
    <citation type="submission" date="2021-02" db="EMBL/GenBank/DDBJ databases">
        <authorList>
            <person name="Dougan E. K."/>
            <person name="Rhodes N."/>
            <person name="Thang M."/>
            <person name="Chan C."/>
        </authorList>
    </citation>
    <scope>NUCLEOTIDE SEQUENCE</scope>
</reference>
<feature type="region of interest" description="Disordered" evidence="1">
    <location>
        <begin position="747"/>
        <end position="792"/>
    </location>
</feature>
<feature type="region of interest" description="Disordered" evidence="1">
    <location>
        <begin position="209"/>
        <end position="263"/>
    </location>
</feature>
<accession>A0A812JE18</accession>